<dbReference type="SUPFAM" id="SSF52047">
    <property type="entry name" value="RNI-like"/>
    <property type="match status" value="1"/>
</dbReference>
<proteinExistence type="predicted"/>
<evidence type="ECO:0000313" key="3">
    <source>
        <dbReference type="Proteomes" id="UP000076798"/>
    </source>
</evidence>
<keyword evidence="3" id="KW-1185">Reference proteome</keyword>
<protein>
    <recommendedName>
        <fullName evidence="1">F-box domain-containing protein</fullName>
    </recommendedName>
</protein>
<dbReference type="Proteomes" id="UP000076798">
    <property type="component" value="Unassembled WGS sequence"/>
</dbReference>
<reference evidence="2 3" key="1">
    <citation type="journal article" date="2016" name="Mol. Biol. Evol.">
        <title>Comparative Genomics of Early-Diverging Mushroom-Forming Fungi Provides Insights into the Origins of Lignocellulose Decay Capabilities.</title>
        <authorList>
            <person name="Nagy L.G."/>
            <person name="Riley R."/>
            <person name="Tritt A."/>
            <person name="Adam C."/>
            <person name="Daum C."/>
            <person name="Floudas D."/>
            <person name="Sun H."/>
            <person name="Yadav J.S."/>
            <person name="Pangilinan J."/>
            <person name="Larsson K.H."/>
            <person name="Matsuura K."/>
            <person name="Barry K."/>
            <person name="Labutti K."/>
            <person name="Kuo R."/>
            <person name="Ohm R.A."/>
            <person name="Bhattacharya S.S."/>
            <person name="Shirouzu T."/>
            <person name="Yoshinaga Y."/>
            <person name="Martin F.M."/>
            <person name="Grigoriev I.V."/>
            <person name="Hibbett D.S."/>
        </authorList>
    </citation>
    <scope>NUCLEOTIDE SEQUENCE [LARGE SCALE GENOMIC DNA]</scope>
    <source>
        <strain evidence="2 3">HHB10207 ss-3</strain>
    </source>
</reference>
<evidence type="ECO:0000259" key="1">
    <source>
        <dbReference type="PROSITE" id="PS50181"/>
    </source>
</evidence>
<gene>
    <name evidence="2" type="ORF">SISSUDRAFT_1082654</name>
</gene>
<organism evidence="2 3">
    <name type="scientific">Sistotremastrum suecicum HHB10207 ss-3</name>
    <dbReference type="NCBI Taxonomy" id="1314776"/>
    <lineage>
        <taxon>Eukaryota</taxon>
        <taxon>Fungi</taxon>
        <taxon>Dikarya</taxon>
        <taxon>Basidiomycota</taxon>
        <taxon>Agaricomycotina</taxon>
        <taxon>Agaricomycetes</taxon>
        <taxon>Sistotremastrales</taxon>
        <taxon>Sistotremastraceae</taxon>
        <taxon>Sistotremastrum</taxon>
    </lineage>
</organism>
<dbReference type="InterPro" id="IPR001810">
    <property type="entry name" value="F-box_dom"/>
</dbReference>
<evidence type="ECO:0000313" key="2">
    <source>
        <dbReference type="EMBL" id="KZT34637.1"/>
    </source>
</evidence>
<dbReference type="Gene3D" id="3.80.10.10">
    <property type="entry name" value="Ribonuclease Inhibitor"/>
    <property type="match status" value="1"/>
</dbReference>
<accession>A0A165ZU92</accession>
<dbReference type="PROSITE" id="PS50181">
    <property type="entry name" value="FBOX"/>
    <property type="match status" value="1"/>
</dbReference>
<feature type="domain" description="F-box" evidence="1">
    <location>
        <begin position="61"/>
        <end position="108"/>
    </location>
</feature>
<sequence>MNFEVEHEDGSRRIIMIFPASRFLVIQLLVPAHSLSYSSELCNMVSTSSPLSSFAYEMMRSLNLLTLPIELIPLIVRGASLRELYNLTRTCSQLYHLGRTSRQFWMYASDQDDLPLPTGHTIETVPVDQLIYLAARAISISDAMNQPVMKPKRSFVYASKFYGQTINMLGLPGNSWYIEHIKNTSRIRIKRAESGWNYIYLDLGISKTVHAFKLLFPDERKGPAPPIILNRQEIALSDRPFDLTLDDEILLAATSNRRNVRLANYVQKLGFILRFPDRLASSRGFWISSLSINKQIRKIIIRTANAPTESPESGRLIHKFHIANIPLDILDSDDSPDVSQSSEIDWSERELEVTHAFDVPVWPSPNIVQLPRHLPTGAVHLADFNFSEEDTLEDITTTHLGSLFLCEDRLLAFHVRDLDSSGVDHFARSAGGASIVTGTYFRDSSKIVDLTILNAARTRVRSCHLTPPVARGQGNRSLNAPASLYNNAMDVVPSTSTELIASSLSEEQLIQILASKIEKRAYQIADESGSDNYERSQEYMETTLSRVRDTLNRTRATVNSTLNERVYIDRIPNEILGKIFGHYVALREVDMKPRTTDVDGPSKWFQILYVCHLAWDMADVALVLECRGLGLPLHLSIPPIVKRRPDGLPHNPYAYYMEYTNPDVRIPAMTFGTHAKELLPMVARCASLHLMYEDELVKIHPDGLGLMSEKLRSLDVYSNNFSSHPEVANLAYQKSRTLFGFLFKEPPTQLATLRLYSTVVPDDIVTVPSLKAVHLDRCRHATGTGKVNSTLQLLSRLPNLRGLNLTSCSSLHDTRDLLAATEQPKCDLKELRILSINKMWFPEIARILSAITFPLIRQVNLVDLVVFRLPEILAPEMPPPEELKNTDFARFLRKGSEFVILLYGDGVKARLTARLMPPTTTSEAVIDNLALFQVSFGHDKMMNIPMGAPEEEALPPEFAVFFDCLKLIPLHDLPKVTFVGHDKDKKTLPSAATRGFLLACSSLRSITLKNCTIDNLEDILPAPSSCPTLSTVTLDGCSGTGYMLQDFLKSRKDGGCPIETIELRNVELSPAEYDIDLLRQHVSELVLVK</sequence>
<dbReference type="InterPro" id="IPR032675">
    <property type="entry name" value="LRR_dom_sf"/>
</dbReference>
<dbReference type="AlphaFoldDB" id="A0A165ZU92"/>
<dbReference type="EMBL" id="KV428171">
    <property type="protein sequence ID" value="KZT34637.1"/>
    <property type="molecule type" value="Genomic_DNA"/>
</dbReference>
<name>A0A165ZU92_9AGAM</name>